<reference evidence="2" key="1">
    <citation type="journal article" date="2020" name="mSystems">
        <title>Genome- and Community-Level Interaction Insights into Carbon Utilization and Element Cycling Functions of Hydrothermarchaeota in Hydrothermal Sediment.</title>
        <authorList>
            <person name="Zhou Z."/>
            <person name="Liu Y."/>
            <person name="Xu W."/>
            <person name="Pan J."/>
            <person name="Luo Z.H."/>
            <person name="Li M."/>
        </authorList>
    </citation>
    <scope>NUCLEOTIDE SEQUENCE [LARGE SCALE GENOMIC DNA]</scope>
    <source>
        <strain evidence="2">SpSt-339</strain>
    </source>
</reference>
<keyword evidence="1" id="KW-0472">Membrane</keyword>
<feature type="transmembrane region" description="Helical" evidence="1">
    <location>
        <begin position="195"/>
        <end position="217"/>
    </location>
</feature>
<dbReference type="PIRSF" id="PIRSF009141">
    <property type="entry name" value="UCP009141"/>
    <property type="match status" value="1"/>
</dbReference>
<evidence type="ECO:0000313" key="2">
    <source>
        <dbReference type="EMBL" id="HEN16343.1"/>
    </source>
</evidence>
<dbReference type="AlphaFoldDB" id="A0A7C2K251"/>
<feature type="transmembrane region" description="Helical" evidence="1">
    <location>
        <begin position="229"/>
        <end position="249"/>
    </location>
</feature>
<dbReference type="InterPro" id="IPR008535">
    <property type="entry name" value="DUF817"/>
</dbReference>
<feature type="transmembrane region" description="Helical" evidence="1">
    <location>
        <begin position="68"/>
        <end position="86"/>
    </location>
</feature>
<dbReference type="EMBL" id="DSOK01000352">
    <property type="protein sequence ID" value="HEN16343.1"/>
    <property type="molecule type" value="Genomic_DNA"/>
</dbReference>
<feature type="transmembrane region" description="Helical" evidence="1">
    <location>
        <begin position="20"/>
        <end position="37"/>
    </location>
</feature>
<feature type="transmembrane region" description="Helical" evidence="1">
    <location>
        <begin position="137"/>
        <end position="157"/>
    </location>
</feature>
<feature type="transmembrane region" description="Helical" evidence="1">
    <location>
        <begin position="106"/>
        <end position="125"/>
    </location>
</feature>
<dbReference type="Pfam" id="PF05675">
    <property type="entry name" value="DUF817"/>
    <property type="match status" value="1"/>
</dbReference>
<feature type="transmembrane region" description="Helical" evidence="1">
    <location>
        <begin position="43"/>
        <end position="61"/>
    </location>
</feature>
<proteinExistence type="predicted"/>
<sequence length="258" mass="29379">MRAGLREFLIFGLKEARACVFAGAFLALLLLSTHLPLGGLPRYDFLFLSAVALQVLLLATRVETVDEVLVLCAFHAVGMGLELFKTSPAIGSWSYPEPGLFKLGTVPLYSGFMYAAVASYMCQAWRIFRLELRDYPSYWVSGPLAAAIYGNFFAHHWGPDLRWWLIGAVFVVFGRTTVCFTVTDRQRRMPLVLSFALIGFFIWVAENIATYFGAWVYPQQSHVWQPVSWRIISSWFLLTIISFILVADLKHVRERLRH</sequence>
<keyword evidence="1" id="KW-0812">Transmembrane</keyword>
<name>A0A7C2K251_9PLAN</name>
<accession>A0A7C2K251</accession>
<comment type="caution">
    <text evidence="2">The sequence shown here is derived from an EMBL/GenBank/DDBJ whole genome shotgun (WGS) entry which is preliminary data.</text>
</comment>
<keyword evidence="1" id="KW-1133">Transmembrane helix</keyword>
<feature type="transmembrane region" description="Helical" evidence="1">
    <location>
        <begin position="163"/>
        <end position="183"/>
    </location>
</feature>
<organism evidence="2">
    <name type="scientific">Schlesneria paludicola</name>
    <dbReference type="NCBI Taxonomy" id="360056"/>
    <lineage>
        <taxon>Bacteria</taxon>
        <taxon>Pseudomonadati</taxon>
        <taxon>Planctomycetota</taxon>
        <taxon>Planctomycetia</taxon>
        <taxon>Planctomycetales</taxon>
        <taxon>Planctomycetaceae</taxon>
        <taxon>Schlesneria</taxon>
    </lineage>
</organism>
<evidence type="ECO:0000256" key="1">
    <source>
        <dbReference type="SAM" id="Phobius"/>
    </source>
</evidence>
<gene>
    <name evidence="2" type="ORF">ENQ76_12850</name>
</gene>
<protein>
    <submittedName>
        <fullName evidence="2">DUF817 domain-containing protein</fullName>
    </submittedName>
</protein>